<dbReference type="PANTHER" id="PTHR19370">
    <property type="entry name" value="NADH-CYTOCHROME B5 REDUCTASE"/>
    <property type="match status" value="1"/>
</dbReference>
<evidence type="ECO:0000313" key="8">
    <source>
        <dbReference type="Proteomes" id="UP000054937"/>
    </source>
</evidence>
<keyword evidence="5" id="KW-0472">Membrane</keyword>
<organism evidence="7 8">
    <name type="scientific">Pseudocohnilembus persalinus</name>
    <name type="common">Ciliate</name>
    <dbReference type="NCBI Taxonomy" id="266149"/>
    <lineage>
        <taxon>Eukaryota</taxon>
        <taxon>Sar</taxon>
        <taxon>Alveolata</taxon>
        <taxon>Ciliophora</taxon>
        <taxon>Intramacronucleata</taxon>
        <taxon>Oligohymenophorea</taxon>
        <taxon>Scuticociliatia</taxon>
        <taxon>Philasterida</taxon>
        <taxon>Pseudocohnilembidae</taxon>
        <taxon>Pseudocohnilembus</taxon>
    </lineage>
</organism>
<keyword evidence="8" id="KW-1185">Reference proteome</keyword>
<protein>
    <submittedName>
        <fullName evidence="7">Cytochrome b5-like heme/steroid binding domain</fullName>
    </submittedName>
</protein>
<evidence type="ECO:0000259" key="6">
    <source>
        <dbReference type="Pfam" id="PF03351"/>
    </source>
</evidence>
<keyword evidence="5" id="KW-1133">Transmembrane helix</keyword>
<evidence type="ECO:0000256" key="1">
    <source>
        <dbReference type="ARBA" id="ARBA00001974"/>
    </source>
</evidence>
<proteinExistence type="predicted"/>
<dbReference type="InterPro" id="IPR039261">
    <property type="entry name" value="FNR_nucleotide-bd"/>
</dbReference>
<dbReference type="GO" id="GO:0071949">
    <property type="term" value="F:FAD binding"/>
    <property type="evidence" value="ECO:0007669"/>
    <property type="project" value="TreeGrafter"/>
</dbReference>
<comment type="cofactor">
    <cofactor evidence="1">
        <name>FAD</name>
        <dbReference type="ChEBI" id="CHEBI:57692"/>
    </cofactor>
</comment>
<dbReference type="InterPro" id="IPR036400">
    <property type="entry name" value="Cyt_B5-like_heme/steroid_sf"/>
</dbReference>
<dbReference type="Proteomes" id="UP000054937">
    <property type="component" value="Unassembled WGS sequence"/>
</dbReference>
<dbReference type="OrthoDB" id="298365at2759"/>
<keyword evidence="3" id="KW-0274">FAD</keyword>
<dbReference type="Gene3D" id="3.10.120.10">
    <property type="entry name" value="Cytochrome b5-like heme/steroid binding domain"/>
    <property type="match status" value="1"/>
</dbReference>
<reference evidence="7 8" key="1">
    <citation type="journal article" date="2015" name="Sci. Rep.">
        <title>Genome of the facultative scuticociliatosis pathogen Pseudocohnilembus persalinus provides insight into its virulence through horizontal gene transfer.</title>
        <authorList>
            <person name="Xiong J."/>
            <person name="Wang G."/>
            <person name="Cheng J."/>
            <person name="Tian M."/>
            <person name="Pan X."/>
            <person name="Warren A."/>
            <person name="Jiang C."/>
            <person name="Yuan D."/>
            <person name="Miao W."/>
        </authorList>
    </citation>
    <scope>NUCLEOTIDE SEQUENCE [LARGE SCALE GENOMIC DNA]</scope>
    <source>
        <strain evidence="7">36N120E</strain>
    </source>
</reference>
<dbReference type="EMBL" id="LDAU01000153">
    <property type="protein sequence ID" value="KRX02685.1"/>
    <property type="molecule type" value="Genomic_DNA"/>
</dbReference>
<feature type="transmembrane region" description="Helical" evidence="5">
    <location>
        <begin position="192"/>
        <end position="212"/>
    </location>
</feature>
<dbReference type="Gene3D" id="2.40.30.10">
    <property type="entry name" value="Translation factors"/>
    <property type="match status" value="1"/>
</dbReference>
<keyword evidence="2" id="KW-0285">Flavoprotein</keyword>
<dbReference type="Gene3D" id="3.40.50.80">
    <property type="entry name" value="Nucleotide-binding domain of ferredoxin-NADP reductase (FNR) module"/>
    <property type="match status" value="1"/>
</dbReference>
<evidence type="ECO:0000256" key="5">
    <source>
        <dbReference type="SAM" id="Phobius"/>
    </source>
</evidence>
<keyword evidence="5" id="KW-0812">Transmembrane</keyword>
<comment type="caution">
    <text evidence="7">The sequence shown here is derived from an EMBL/GenBank/DDBJ whole genome shotgun (WGS) entry which is preliminary data.</text>
</comment>
<sequence length="679" mass="78667">MALQCDDGEVIIDGLCQNNDISELSSKATISDKVELQWEISENQEYIYFLQKIQAQTWSGLGFGVGTIKTDTIYSQITEKGGQYIFELYEGITNGDNEPNLDSFSQKFIKLLGYKISDKQTILKFKRLMKPSTGQYEHLRAGHKINANIVISNHESLSIDDSGNNRWQFVMKLSNDQKSVQTNGLTQEFMDWHITLLVISWGFLIDISIIIVRNFKSFTYAILIHGFIQLYIDFSTIIIVFLTYVIAHNNVYDVSSLDHPGGLHLINVCIGRDIDCFLYGGYSLETSNRLPHQHSLQSEIWLQNHLIGSLFDQNDGFIEIIGQQLQNKSIQMNSSQDNIKPFIEYQDDVQNSLQEQKYSAYIINEEKLSKTTSRFDFKLKFQGLNVKIQQKNLEIEQMGRHFSIKVQGQNTKRCYTIIQSLSKWNTRFRQNLLTIYENNFQTKILKNGDQDQEEHNSLPIVIKKYDYQYALSKQIHENKQKLNFEIQGPQGLGLRLNKNNQGNFFIFCAGTGILPFMDLLNFFLNKAIFLAAKEILGSSKKAEEFTSLKSYEIEEPLKNFTLKVYASFNSQEDFIGKDIIEPLQQINDKFNLKICNLTLRFSDKFKSKIVKTVDQRFDKQFIQTEFSKLKINYSQDQNDLQQQKQGQVERVWICGPPTFQKIIPEAIQNFVDENKIEFI</sequence>
<dbReference type="GO" id="GO:0016491">
    <property type="term" value="F:oxidoreductase activity"/>
    <property type="evidence" value="ECO:0007669"/>
    <property type="project" value="UniProtKB-KW"/>
</dbReference>
<dbReference type="SUPFAM" id="SSF55856">
    <property type="entry name" value="Cytochrome b5-like heme/steroid binding domain"/>
    <property type="match status" value="1"/>
</dbReference>
<dbReference type="AlphaFoldDB" id="A0A0V0QK47"/>
<evidence type="ECO:0000256" key="2">
    <source>
        <dbReference type="ARBA" id="ARBA00022630"/>
    </source>
</evidence>
<dbReference type="InterPro" id="IPR001834">
    <property type="entry name" value="CBR-like"/>
</dbReference>
<dbReference type="Pfam" id="PF03351">
    <property type="entry name" value="DOMON"/>
    <property type="match status" value="1"/>
</dbReference>
<evidence type="ECO:0000256" key="3">
    <source>
        <dbReference type="ARBA" id="ARBA00022827"/>
    </source>
</evidence>
<evidence type="ECO:0000313" key="7">
    <source>
        <dbReference type="EMBL" id="KRX02685.1"/>
    </source>
</evidence>
<name>A0A0V0QK47_PSEPJ</name>
<feature type="domain" description="DOMON" evidence="6">
    <location>
        <begin position="32"/>
        <end position="132"/>
    </location>
</feature>
<feature type="transmembrane region" description="Helical" evidence="5">
    <location>
        <begin position="224"/>
        <end position="247"/>
    </location>
</feature>
<dbReference type="InParanoid" id="A0A0V0QK47"/>
<dbReference type="InterPro" id="IPR005018">
    <property type="entry name" value="DOMON_domain"/>
</dbReference>
<evidence type="ECO:0000256" key="4">
    <source>
        <dbReference type="ARBA" id="ARBA00023002"/>
    </source>
</evidence>
<accession>A0A0V0QK47</accession>
<gene>
    <name evidence="7" type="ORF">PPERSA_01802</name>
</gene>
<keyword evidence="4" id="KW-0560">Oxidoreductase</keyword>
<dbReference type="PANTHER" id="PTHR19370:SF185">
    <property type="entry name" value="NADH-CYTOCHROME B5 REDUCTASE"/>
    <property type="match status" value="1"/>
</dbReference>